<dbReference type="Pfam" id="PF22624">
    <property type="entry name" value="AASDHPPT_N"/>
    <property type="match status" value="1"/>
</dbReference>
<dbReference type="GO" id="GO:0005829">
    <property type="term" value="C:cytosol"/>
    <property type="evidence" value="ECO:0007669"/>
    <property type="project" value="TreeGrafter"/>
</dbReference>
<feature type="domain" description="4'-phosphopantetheinyl transferase N-terminal" evidence="4">
    <location>
        <begin position="34"/>
        <end position="118"/>
    </location>
</feature>
<dbReference type="Pfam" id="PF01648">
    <property type="entry name" value="ACPS"/>
    <property type="match status" value="1"/>
</dbReference>
<dbReference type="PANTHER" id="PTHR12215:SF10">
    <property type="entry name" value="L-AMINOADIPATE-SEMIALDEHYDE DEHYDROGENASE-PHOSPHOPANTETHEINYL TRANSFERASE"/>
    <property type="match status" value="1"/>
</dbReference>
<dbReference type="GO" id="GO:0019878">
    <property type="term" value="P:lysine biosynthetic process via aminoadipic acid"/>
    <property type="evidence" value="ECO:0007669"/>
    <property type="project" value="TreeGrafter"/>
</dbReference>
<dbReference type="GO" id="GO:0008897">
    <property type="term" value="F:holo-[acyl-carrier-protein] synthase activity"/>
    <property type="evidence" value="ECO:0007669"/>
    <property type="project" value="InterPro"/>
</dbReference>
<proteinExistence type="inferred from homology"/>
<protein>
    <submittedName>
        <fullName evidence="5">4-phosphopantetheinyl transferase</fullName>
    </submittedName>
</protein>
<name>A0A2T3P7T9_9GAMM</name>
<sequence length="291" mass="33592">MTENTVDLWFLTLPKVNKHSDANMHSSHATLIHRARTLLSKDELDKAMRYRQPLARMHAIYIRAFLRVTLSRYAAIKPHEWCFEYGEQGKPYLSRAQRQQTELAFNLSHSDEQVLLAITQTADQEIELGVDIEFEREHLSVSTIMKNYFHPLEITALTQLEFGDQRRRFFDLWVLKESYIKATGKGLAHALRSFGFDFSFSHKQQLSLVNENDESEHSLELITGIVLDVLSSRAEDDKNKNVKKQIETITWSTYLGRLSAACRFGLVVKGRKLEPSSIHARQICLEDVLAK</sequence>
<comment type="similarity">
    <text evidence="1">Belongs to the P-Pant transferase superfamily. Gsp/Sfp/HetI/AcpT family.</text>
</comment>
<comment type="caution">
    <text evidence="5">The sequence shown here is derived from an EMBL/GenBank/DDBJ whole genome shotgun (WGS) entry which is preliminary data.</text>
</comment>
<feature type="domain" description="4'-phosphopantetheinyl transferase" evidence="3">
    <location>
        <begin position="128"/>
        <end position="215"/>
    </location>
</feature>
<organism evidence="5 6">
    <name type="scientific">Photobacterium swingsii</name>
    <dbReference type="NCBI Taxonomy" id="680026"/>
    <lineage>
        <taxon>Bacteria</taxon>
        <taxon>Pseudomonadati</taxon>
        <taxon>Pseudomonadota</taxon>
        <taxon>Gammaproteobacteria</taxon>
        <taxon>Vibrionales</taxon>
        <taxon>Vibrionaceae</taxon>
        <taxon>Photobacterium</taxon>
    </lineage>
</organism>
<dbReference type="InterPro" id="IPR055066">
    <property type="entry name" value="AASDHPPT_N"/>
</dbReference>
<dbReference type="RefSeq" id="WP_053111770.1">
    <property type="nucleotide sequence ID" value="NZ_AP024853.1"/>
</dbReference>
<dbReference type="OrthoDB" id="9808281at2"/>
<dbReference type="SUPFAM" id="SSF56214">
    <property type="entry name" value="4'-phosphopantetheinyl transferase"/>
    <property type="match status" value="2"/>
</dbReference>
<dbReference type="Proteomes" id="UP000240481">
    <property type="component" value="Unassembled WGS sequence"/>
</dbReference>
<dbReference type="InterPro" id="IPR050559">
    <property type="entry name" value="P-Pant_transferase_sf"/>
</dbReference>
<dbReference type="PANTHER" id="PTHR12215">
    <property type="entry name" value="PHOSPHOPANTETHEINE TRANSFERASE"/>
    <property type="match status" value="1"/>
</dbReference>
<dbReference type="AlphaFoldDB" id="A0A2T3P7T9"/>
<dbReference type="GO" id="GO:0000287">
    <property type="term" value="F:magnesium ion binding"/>
    <property type="evidence" value="ECO:0007669"/>
    <property type="project" value="InterPro"/>
</dbReference>
<dbReference type="InterPro" id="IPR037143">
    <property type="entry name" value="4-PPantetheinyl_Trfase_dom_sf"/>
</dbReference>
<accession>A0A2T3P7T9</accession>
<evidence type="ECO:0000259" key="4">
    <source>
        <dbReference type="Pfam" id="PF22624"/>
    </source>
</evidence>
<evidence type="ECO:0000313" key="6">
    <source>
        <dbReference type="Proteomes" id="UP000240481"/>
    </source>
</evidence>
<keyword evidence="2 5" id="KW-0808">Transferase</keyword>
<keyword evidence="6" id="KW-1185">Reference proteome</keyword>
<reference evidence="5 6" key="1">
    <citation type="submission" date="2018-01" db="EMBL/GenBank/DDBJ databases">
        <title>Whole genome sequencing of Histamine producing bacteria.</title>
        <authorList>
            <person name="Butler K."/>
        </authorList>
    </citation>
    <scope>NUCLEOTIDE SEQUENCE [LARGE SCALE GENOMIC DNA]</scope>
    <source>
        <strain evidence="5 6">DSM 24669</strain>
    </source>
</reference>
<evidence type="ECO:0000256" key="1">
    <source>
        <dbReference type="ARBA" id="ARBA00010990"/>
    </source>
</evidence>
<evidence type="ECO:0000259" key="3">
    <source>
        <dbReference type="Pfam" id="PF01648"/>
    </source>
</evidence>
<evidence type="ECO:0000313" key="5">
    <source>
        <dbReference type="EMBL" id="PSW24817.1"/>
    </source>
</evidence>
<gene>
    <name evidence="5" type="ORF">C9I94_08350</name>
</gene>
<dbReference type="EMBL" id="PYLZ01000004">
    <property type="protein sequence ID" value="PSW24817.1"/>
    <property type="molecule type" value="Genomic_DNA"/>
</dbReference>
<evidence type="ECO:0000256" key="2">
    <source>
        <dbReference type="ARBA" id="ARBA00022679"/>
    </source>
</evidence>
<dbReference type="InterPro" id="IPR008278">
    <property type="entry name" value="4-PPantetheinyl_Trfase_dom"/>
</dbReference>
<dbReference type="Gene3D" id="3.90.470.20">
    <property type="entry name" value="4'-phosphopantetheinyl transferase domain"/>
    <property type="match status" value="2"/>
</dbReference>